<feature type="domain" description="ABC transmembrane type-1" evidence="9">
    <location>
        <begin position="272"/>
        <end position="465"/>
    </location>
</feature>
<dbReference type="PANTHER" id="PTHR43357">
    <property type="entry name" value="INNER MEMBRANE ABC TRANSPORTER PERMEASE PROTEIN YDCV"/>
    <property type="match status" value="1"/>
</dbReference>
<dbReference type="STRING" id="104099.AD949_05520"/>
<sequence>MWNTVRLSIEAGFLVVPPGLLIGFLLERRRWLGRGFLSVTLWAVFLMPSYLLTSGWQILVAMPVLADSHISRLFYGEAGIVFLLTIKGLAFSAMSARTGWHVLGEDLEAASRMHVRTAWRRWWLIARLLFPIVGSMMMVQMVAASQDFGVAATLGAQVHLPLVSYVIYQNLSTIPVDFSRAALLSLFLVCLALLALGAQAMLGRSQAATIGGRQHRPVALSCRPVMLALAWLLTGSVFLAGVGAPQVALAVEGMSGPAVHGSLVDAGSWRAISLSLRYGFVSAVAAVLLAAIILGGRMRSGKGGAVLARLLLWLTSANMAVPGVILGASYLIAFNGGMLALYGTPMLLLLAYTASHLPVALRFLDAPFASLHRGLGEAARVHGLSLSERLEGIYLPLLIRPLSWAWAMVFITVFFELPLSEILYPAGTPPLAVRLLSLGISQHYEAQARVALVGMVTCLAVTCLGLVLVPFLAGPTDGTDTTFKADKANGR</sequence>
<feature type="transmembrane region" description="Helical" evidence="8">
    <location>
        <begin position="73"/>
        <end position="91"/>
    </location>
</feature>
<comment type="subcellular location">
    <subcellularLocation>
        <location evidence="1">Cell inner membrane</location>
        <topology evidence="1">Multi-pass membrane protein</topology>
    </subcellularLocation>
</comment>
<feature type="transmembrane region" description="Helical" evidence="8">
    <location>
        <begin position="310"/>
        <end position="333"/>
    </location>
</feature>
<dbReference type="EMBL" id="BJMU01000007">
    <property type="protein sequence ID" value="GEB83116.1"/>
    <property type="molecule type" value="Genomic_DNA"/>
</dbReference>
<dbReference type="Gene3D" id="1.10.3720.10">
    <property type="entry name" value="MetI-like"/>
    <property type="match status" value="2"/>
</dbReference>
<gene>
    <name evidence="10" type="ORF">AOR01nite_15930</name>
</gene>
<dbReference type="SUPFAM" id="SSF161098">
    <property type="entry name" value="MetI-like"/>
    <property type="match status" value="2"/>
</dbReference>
<organism evidence="10 11">
    <name type="scientific">Acetobacter orleanensis</name>
    <dbReference type="NCBI Taxonomy" id="104099"/>
    <lineage>
        <taxon>Bacteria</taxon>
        <taxon>Pseudomonadati</taxon>
        <taxon>Pseudomonadota</taxon>
        <taxon>Alphaproteobacteria</taxon>
        <taxon>Acetobacterales</taxon>
        <taxon>Acetobacteraceae</taxon>
        <taxon>Acetobacter</taxon>
    </lineage>
</organism>
<evidence type="ECO:0000256" key="2">
    <source>
        <dbReference type="ARBA" id="ARBA00022448"/>
    </source>
</evidence>
<dbReference type="GO" id="GO:0055085">
    <property type="term" value="P:transmembrane transport"/>
    <property type="evidence" value="ECO:0007669"/>
    <property type="project" value="InterPro"/>
</dbReference>
<evidence type="ECO:0000313" key="10">
    <source>
        <dbReference type="EMBL" id="GEB83116.1"/>
    </source>
</evidence>
<proteinExistence type="predicted"/>
<feature type="transmembrane region" description="Helical" evidence="8">
    <location>
        <begin position="35"/>
        <end position="53"/>
    </location>
</feature>
<dbReference type="GO" id="GO:0005886">
    <property type="term" value="C:plasma membrane"/>
    <property type="evidence" value="ECO:0007669"/>
    <property type="project" value="UniProtKB-SubCell"/>
</dbReference>
<keyword evidence="6 8" id="KW-1133">Transmembrane helix</keyword>
<evidence type="ECO:0000259" key="9">
    <source>
        <dbReference type="PROSITE" id="PS50928"/>
    </source>
</evidence>
<evidence type="ECO:0000313" key="11">
    <source>
        <dbReference type="Proteomes" id="UP000317617"/>
    </source>
</evidence>
<keyword evidence="7 8" id="KW-0472">Membrane</keyword>
<dbReference type="PROSITE" id="PS50928">
    <property type="entry name" value="ABC_TM1"/>
    <property type="match status" value="2"/>
</dbReference>
<feature type="transmembrane region" description="Helical" evidence="8">
    <location>
        <begin position="278"/>
        <end position="298"/>
    </location>
</feature>
<feature type="transmembrane region" description="Helical" evidence="8">
    <location>
        <begin position="452"/>
        <end position="473"/>
    </location>
</feature>
<name>A0A4Y3TL99_9PROT</name>
<feature type="transmembrane region" description="Helical" evidence="8">
    <location>
        <begin position="397"/>
        <end position="416"/>
    </location>
</feature>
<evidence type="ECO:0000256" key="4">
    <source>
        <dbReference type="ARBA" id="ARBA00022519"/>
    </source>
</evidence>
<keyword evidence="2" id="KW-0813">Transport</keyword>
<dbReference type="InterPro" id="IPR000515">
    <property type="entry name" value="MetI-like"/>
</dbReference>
<feature type="transmembrane region" description="Helical" evidence="8">
    <location>
        <begin position="6"/>
        <end position="26"/>
    </location>
</feature>
<evidence type="ECO:0000256" key="6">
    <source>
        <dbReference type="ARBA" id="ARBA00022989"/>
    </source>
</evidence>
<dbReference type="InterPro" id="IPR035906">
    <property type="entry name" value="MetI-like_sf"/>
</dbReference>
<keyword evidence="4" id="KW-0997">Cell inner membrane</keyword>
<dbReference type="Proteomes" id="UP000317617">
    <property type="component" value="Unassembled WGS sequence"/>
</dbReference>
<evidence type="ECO:0000256" key="8">
    <source>
        <dbReference type="SAM" id="Phobius"/>
    </source>
</evidence>
<dbReference type="AlphaFoldDB" id="A0A4Y3TL99"/>
<reference evidence="10 11" key="1">
    <citation type="submission" date="2019-06" db="EMBL/GenBank/DDBJ databases">
        <title>Whole genome shotgun sequence of Acetobacter orleanensis NBRC 13752.</title>
        <authorList>
            <person name="Hosoyama A."/>
            <person name="Uohara A."/>
            <person name="Ohji S."/>
            <person name="Ichikawa N."/>
        </authorList>
    </citation>
    <scope>NUCLEOTIDE SEQUENCE [LARGE SCALE GENOMIC DNA]</scope>
    <source>
        <strain evidence="10 11">NBRC 13752</strain>
    </source>
</reference>
<evidence type="ECO:0000256" key="1">
    <source>
        <dbReference type="ARBA" id="ARBA00004429"/>
    </source>
</evidence>
<comment type="caution">
    <text evidence="10">The sequence shown here is derived from an EMBL/GenBank/DDBJ whole genome shotgun (WGS) entry which is preliminary data.</text>
</comment>
<feature type="domain" description="ABC transmembrane type-1" evidence="9">
    <location>
        <begin position="1"/>
        <end position="197"/>
    </location>
</feature>
<evidence type="ECO:0000256" key="3">
    <source>
        <dbReference type="ARBA" id="ARBA00022475"/>
    </source>
</evidence>
<keyword evidence="11" id="KW-1185">Reference proteome</keyword>
<evidence type="ECO:0000256" key="7">
    <source>
        <dbReference type="ARBA" id="ARBA00023136"/>
    </source>
</evidence>
<dbReference type="CDD" id="cd06261">
    <property type="entry name" value="TM_PBP2"/>
    <property type="match status" value="1"/>
</dbReference>
<evidence type="ECO:0000256" key="5">
    <source>
        <dbReference type="ARBA" id="ARBA00022692"/>
    </source>
</evidence>
<feature type="transmembrane region" description="Helical" evidence="8">
    <location>
        <begin position="339"/>
        <end position="364"/>
    </location>
</feature>
<keyword evidence="5 8" id="KW-0812">Transmembrane</keyword>
<feature type="transmembrane region" description="Helical" evidence="8">
    <location>
        <begin position="122"/>
        <end position="143"/>
    </location>
</feature>
<feature type="transmembrane region" description="Helical" evidence="8">
    <location>
        <begin position="224"/>
        <end position="244"/>
    </location>
</feature>
<keyword evidence="3" id="KW-1003">Cell membrane</keyword>
<dbReference type="PANTHER" id="PTHR43357:SF3">
    <property type="entry name" value="FE(3+)-TRANSPORT SYSTEM PERMEASE PROTEIN FBPB 2"/>
    <property type="match status" value="1"/>
</dbReference>
<protein>
    <submittedName>
        <fullName evidence="10">Iron(III) ABC transporter permease</fullName>
    </submittedName>
</protein>
<accession>A0A4Y3TL99</accession>
<feature type="transmembrane region" description="Helical" evidence="8">
    <location>
        <begin position="181"/>
        <end position="203"/>
    </location>
</feature>